<accession>A0ABV7Q198</accession>
<dbReference type="PANTHER" id="PTHR44103">
    <property type="entry name" value="PROPROTEIN CONVERTASE P"/>
    <property type="match status" value="1"/>
</dbReference>
<evidence type="ECO:0000256" key="1">
    <source>
        <dbReference type="ARBA" id="ARBA00022729"/>
    </source>
</evidence>
<dbReference type="SUPFAM" id="SSF69318">
    <property type="entry name" value="Integrin alpha N-terminal domain"/>
    <property type="match status" value="2"/>
</dbReference>
<evidence type="ECO:0000256" key="2">
    <source>
        <dbReference type="SAM" id="SignalP"/>
    </source>
</evidence>
<dbReference type="PANTHER" id="PTHR44103:SF1">
    <property type="entry name" value="PROPROTEIN CONVERTASE P"/>
    <property type="match status" value="1"/>
</dbReference>
<dbReference type="InterPro" id="IPR013517">
    <property type="entry name" value="FG-GAP"/>
</dbReference>
<keyword evidence="1 2" id="KW-0732">Signal</keyword>
<evidence type="ECO:0000313" key="3">
    <source>
        <dbReference type="EMBL" id="MFC3493513.1"/>
    </source>
</evidence>
<sequence>MPPESLKRIRARVVAGAAIGLMIAGAFTAPASAEDPDSVESLAQSRRFDYNGDGFNDLVYVRKEGGKLYFRAGDGSGNYGSAQAVLSGFGKMDVVMAGDLNSDGFADLLTRDNKNGNLYTYPGDGAGGFGTRIYAGFAFYHVSVFTVLDYDGDGNPDLLSADGGKWSGGTLIHYPGKGDGTFDTGVQIADDLGLVDMLVSPGDVDRDGFGDFLVRIGPTQEYRLHLSHNEERVELGQWLGDPTQSRHYRQVVSAGDVDGNGSFDLLTTDALTGALYRQSFDDSGSVGGFTTVKTSGWNAYRLPAVVPERTYDYDMDGDSDGVAVRRSNDTSFMYSSFFDRQPWGSAFDDLDLVENAGDFTGDSRPDLIGRVPSTGALYLYSGNGVDYEPRVRIGTGWNAMDAILGGYDYNYDGKTDILAREKGGGTLWLYPGLGEGKIGARSALDTVDIAGLGRFSSIGDFNHDGVADLLAVNANDCLVFVAGQGGADYFKKGVELTCDWSSNWNALADSGDVDDDGHLDFVARDPSDGKLFSFRGDGKGGVDFWAQLSTGWQGFLIA</sequence>
<feature type="chain" id="PRO_5046830910" evidence="2">
    <location>
        <begin position="34"/>
        <end position="558"/>
    </location>
</feature>
<dbReference type="Gene3D" id="2.130.10.130">
    <property type="entry name" value="Integrin alpha, N-terminal"/>
    <property type="match status" value="1"/>
</dbReference>
<dbReference type="EMBL" id="JBHRWO010000010">
    <property type="protein sequence ID" value="MFC3493513.1"/>
    <property type="molecule type" value="Genomic_DNA"/>
</dbReference>
<dbReference type="Proteomes" id="UP001595712">
    <property type="component" value="Unassembled WGS sequence"/>
</dbReference>
<dbReference type="InterPro" id="IPR028994">
    <property type="entry name" value="Integrin_alpha_N"/>
</dbReference>
<reference evidence="4" key="1">
    <citation type="journal article" date="2019" name="Int. J. Syst. Evol. Microbiol.">
        <title>The Global Catalogue of Microorganisms (GCM) 10K type strain sequencing project: providing services to taxonomists for standard genome sequencing and annotation.</title>
        <authorList>
            <consortium name="The Broad Institute Genomics Platform"/>
            <consortium name="The Broad Institute Genome Sequencing Center for Infectious Disease"/>
            <person name="Wu L."/>
            <person name="Ma J."/>
        </authorList>
    </citation>
    <scope>NUCLEOTIDE SEQUENCE [LARGE SCALE GENOMIC DNA]</scope>
    <source>
        <strain evidence="4">CGMCC 4.7396</strain>
    </source>
</reference>
<protein>
    <submittedName>
        <fullName evidence="3">FG-GAP repeat domain-containing protein</fullName>
    </submittedName>
</protein>
<name>A0ABV7Q198_9ACTN</name>
<evidence type="ECO:0000313" key="4">
    <source>
        <dbReference type="Proteomes" id="UP001595712"/>
    </source>
</evidence>
<gene>
    <name evidence="3" type="ORF">ACFO8M_13605</name>
</gene>
<proteinExistence type="predicted"/>
<keyword evidence="4" id="KW-1185">Reference proteome</keyword>
<comment type="caution">
    <text evidence="3">The sequence shown here is derived from an EMBL/GenBank/DDBJ whole genome shotgun (WGS) entry which is preliminary data.</text>
</comment>
<organism evidence="3 4">
    <name type="scientific">Glycomyces rhizosphaerae</name>
    <dbReference type="NCBI Taxonomy" id="2054422"/>
    <lineage>
        <taxon>Bacteria</taxon>
        <taxon>Bacillati</taxon>
        <taxon>Actinomycetota</taxon>
        <taxon>Actinomycetes</taxon>
        <taxon>Glycomycetales</taxon>
        <taxon>Glycomycetaceae</taxon>
        <taxon>Glycomyces</taxon>
    </lineage>
</organism>
<dbReference type="Pfam" id="PF13517">
    <property type="entry name" value="FG-GAP_3"/>
    <property type="match status" value="3"/>
</dbReference>
<feature type="signal peptide" evidence="2">
    <location>
        <begin position="1"/>
        <end position="33"/>
    </location>
</feature>
<dbReference type="RefSeq" id="WP_387975991.1">
    <property type="nucleotide sequence ID" value="NZ_JBHRWO010000010.1"/>
</dbReference>